<dbReference type="SUPFAM" id="SSF51215">
    <property type="entry name" value="Regulatory protein AraC"/>
    <property type="match status" value="1"/>
</dbReference>
<dbReference type="EMBL" id="VYKK01000012">
    <property type="protein sequence ID" value="KAA9004845.1"/>
    <property type="molecule type" value="Genomic_DNA"/>
</dbReference>
<dbReference type="PRINTS" id="PR00032">
    <property type="entry name" value="HTHARAC"/>
</dbReference>
<dbReference type="Gene3D" id="1.10.10.60">
    <property type="entry name" value="Homeodomain-like"/>
    <property type="match status" value="2"/>
</dbReference>
<protein>
    <submittedName>
        <fullName evidence="7">AraC family transcriptional regulator</fullName>
    </submittedName>
</protein>
<dbReference type="Proteomes" id="UP000367750">
    <property type="component" value="Unassembled WGS sequence"/>
</dbReference>
<organism evidence="7 8">
    <name type="scientific">Paenibacillus spiritus</name>
    <dbReference type="NCBI Taxonomy" id="2496557"/>
    <lineage>
        <taxon>Bacteria</taxon>
        <taxon>Bacillati</taxon>
        <taxon>Bacillota</taxon>
        <taxon>Bacilli</taxon>
        <taxon>Bacillales</taxon>
        <taxon>Paenibacillaceae</taxon>
        <taxon>Paenibacillus</taxon>
    </lineage>
</organism>
<dbReference type="Pfam" id="PF12833">
    <property type="entry name" value="HTH_18"/>
    <property type="match status" value="1"/>
</dbReference>
<keyword evidence="4" id="KW-0010">Activator</keyword>
<evidence type="ECO:0000256" key="2">
    <source>
        <dbReference type="ARBA" id="ARBA00023015"/>
    </source>
</evidence>
<dbReference type="PROSITE" id="PS01124">
    <property type="entry name" value="HTH_ARAC_FAMILY_2"/>
    <property type="match status" value="1"/>
</dbReference>
<dbReference type="PROSITE" id="PS00041">
    <property type="entry name" value="HTH_ARAC_FAMILY_1"/>
    <property type="match status" value="1"/>
</dbReference>
<dbReference type="SUPFAM" id="SSF46689">
    <property type="entry name" value="Homeodomain-like"/>
    <property type="match status" value="2"/>
</dbReference>
<dbReference type="InterPro" id="IPR018062">
    <property type="entry name" value="HTH_AraC-typ_CS"/>
</dbReference>
<dbReference type="InterPro" id="IPR018060">
    <property type="entry name" value="HTH_AraC"/>
</dbReference>
<keyword evidence="3" id="KW-0238">DNA-binding</keyword>
<dbReference type="PANTHER" id="PTHR46796:SF13">
    <property type="entry name" value="HTH-TYPE TRANSCRIPTIONAL ACTIVATOR RHAS"/>
    <property type="match status" value="1"/>
</dbReference>
<keyword evidence="2" id="KW-0805">Transcription regulation</keyword>
<keyword evidence="5" id="KW-0804">Transcription</keyword>
<sequence length="276" mass="31632">MAIFHYNPDPPSRSEPELHLLFWGREQCSPGHAFGPGVRDYYKIHFIHGGRGVLQAAGQTRRLEAGQAFLTYPHQKVYYEADRGQPWLYSWIAFTGSRAEELLARTSLTPAEPVFPADGEPMEELYERLNEDARAGEAADLLLMGRLYEFLAALVRTMPARETGLSGSRRTNAHVADSLRYLHAHYCEDISVEQMAEQLQLDRKYLSALFKRETGVPPRQYLLDYRMAKAADLLIRTDCTVGEIARSVGYRDSLLFSRMFKRVRGLSPRAYRERNR</sequence>
<dbReference type="InterPro" id="IPR009057">
    <property type="entry name" value="Homeodomain-like_sf"/>
</dbReference>
<evidence type="ECO:0000259" key="6">
    <source>
        <dbReference type="PROSITE" id="PS01124"/>
    </source>
</evidence>
<evidence type="ECO:0000256" key="4">
    <source>
        <dbReference type="ARBA" id="ARBA00023159"/>
    </source>
</evidence>
<dbReference type="InterPro" id="IPR037923">
    <property type="entry name" value="HTH-like"/>
</dbReference>
<dbReference type="AlphaFoldDB" id="A0A5J5G9S2"/>
<dbReference type="InterPro" id="IPR050204">
    <property type="entry name" value="AraC_XylS_family_regulators"/>
</dbReference>
<dbReference type="PANTHER" id="PTHR46796">
    <property type="entry name" value="HTH-TYPE TRANSCRIPTIONAL ACTIVATOR RHAS-RELATED"/>
    <property type="match status" value="1"/>
</dbReference>
<keyword evidence="8" id="KW-1185">Reference proteome</keyword>
<dbReference type="OrthoDB" id="9813413at2"/>
<evidence type="ECO:0000313" key="7">
    <source>
        <dbReference type="EMBL" id="KAA9004845.1"/>
    </source>
</evidence>
<name>A0A5J5G9S2_9BACL</name>
<keyword evidence="1" id="KW-0963">Cytoplasm</keyword>
<evidence type="ECO:0000256" key="1">
    <source>
        <dbReference type="ARBA" id="ARBA00022490"/>
    </source>
</evidence>
<reference evidence="7 8" key="1">
    <citation type="submission" date="2019-09" db="EMBL/GenBank/DDBJ databases">
        <title>Bacillus ochoae sp. nov., Paenibacillus whitsoniae sp. nov., Paenibacillus spiritus sp. nov. Isolated from the Mars Exploration Rover during spacecraft assembly.</title>
        <authorList>
            <person name="Seuylemezian A."/>
            <person name="Vaishampayan P."/>
        </authorList>
    </citation>
    <scope>NUCLEOTIDE SEQUENCE [LARGE SCALE GENOMIC DNA]</scope>
    <source>
        <strain evidence="7 8">MER_111</strain>
    </source>
</reference>
<gene>
    <name evidence="7" type="ORF">F4V43_09430</name>
</gene>
<dbReference type="SMART" id="SM00342">
    <property type="entry name" value="HTH_ARAC"/>
    <property type="match status" value="1"/>
</dbReference>
<feature type="domain" description="HTH araC/xylS-type" evidence="6">
    <location>
        <begin position="176"/>
        <end position="274"/>
    </location>
</feature>
<dbReference type="GO" id="GO:0043565">
    <property type="term" value="F:sequence-specific DNA binding"/>
    <property type="evidence" value="ECO:0007669"/>
    <property type="project" value="InterPro"/>
</dbReference>
<dbReference type="CDD" id="cd06986">
    <property type="entry name" value="cupin_MmsR-like_N"/>
    <property type="match status" value="1"/>
</dbReference>
<evidence type="ECO:0000313" key="8">
    <source>
        <dbReference type="Proteomes" id="UP000367750"/>
    </source>
</evidence>
<dbReference type="InterPro" id="IPR003313">
    <property type="entry name" value="AraC-bd"/>
</dbReference>
<accession>A0A5J5G9S2</accession>
<comment type="caution">
    <text evidence="7">The sequence shown here is derived from an EMBL/GenBank/DDBJ whole genome shotgun (WGS) entry which is preliminary data.</text>
</comment>
<dbReference type="InterPro" id="IPR020449">
    <property type="entry name" value="Tscrpt_reg_AraC-type_HTH"/>
</dbReference>
<dbReference type="RefSeq" id="WP_150457996.1">
    <property type="nucleotide sequence ID" value="NZ_VYKK01000012.1"/>
</dbReference>
<proteinExistence type="predicted"/>
<dbReference type="Gene3D" id="2.60.120.280">
    <property type="entry name" value="Regulatory protein AraC"/>
    <property type="match status" value="1"/>
</dbReference>
<dbReference type="Pfam" id="PF02311">
    <property type="entry name" value="AraC_binding"/>
    <property type="match status" value="1"/>
</dbReference>
<evidence type="ECO:0000256" key="3">
    <source>
        <dbReference type="ARBA" id="ARBA00023125"/>
    </source>
</evidence>
<evidence type="ECO:0000256" key="5">
    <source>
        <dbReference type="ARBA" id="ARBA00023163"/>
    </source>
</evidence>
<dbReference type="GO" id="GO:0003700">
    <property type="term" value="F:DNA-binding transcription factor activity"/>
    <property type="evidence" value="ECO:0007669"/>
    <property type="project" value="InterPro"/>
</dbReference>